<dbReference type="Gene3D" id="3.40.1380.20">
    <property type="entry name" value="Pyruvate kinase, C-terminal domain"/>
    <property type="match status" value="1"/>
</dbReference>
<evidence type="ECO:0000259" key="20">
    <source>
        <dbReference type="Pfam" id="PF00224"/>
    </source>
</evidence>
<comment type="cofactor">
    <cofactor evidence="2">
        <name>K(+)</name>
        <dbReference type="ChEBI" id="CHEBI:29103"/>
    </cofactor>
</comment>
<dbReference type="InterPro" id="IPR015806">
    <property type="entry name" value="Pyrv_Knase_insert_dom_sf"/>
</dbReference>
<evidence type="ECO:0000259" key="22">
    <source>
        <dbReference type="Pfam" id="PF02887"/>
    </source>
</evidence>
<sequence length="583" mass="62351">MRRTKIICTIGPACEQVETLMEMMRAGMNIARLNFSHGTHKEHARRIANIREAAGRVGKNIAILLDTKGPEIRLGYLEKEPVVLKAGQRVVLTTEKIKGTAERLPITYAGLPRDVSPGNTILIADGRIELRVLSTNGHEVECEVVHGGELTSQKGVNLPGVPVNLPAITEQDIRDIKFGIEQELDFIAASFIRKASDVLAIRRILEEHGADMDIIAKIESREGVENLDEIIKVADGIMVARGDLGVGLPVEEVPLIQKSIIEKCNLAGKPVITATQMLESMIHNPRPTRAEASDVANAILDGTDAIMLSGETAAGHYPVEAVKTMARIASRVERALPYEEILQRRGRALARTITDAISHATCTTAQDLGAAAIITSTETGYTAKMVSKYRPRAPIIAVTPVARVLRKLALVWGVQPLLVGRTRDTDSMIASAIEASLAADLIKPGDLVVITAGVPVGVHGTTNLLKVHTVGDILVRGQGIGTRAVTGRVRICHTVKDALEKVEPGDILVTPFTDKDFIPAIEKAAALITEVGGLTSHGAIVGLEFGIPVIVGVDAATSILTDGETVTVDGQRGLVYRGTARVL</sequence>
<keyword evidence="13" id="KW-0067">ATP-binding</keyword>
<keyword evidence="10" id="KW-0479">Metal-binding</keyword>
<keyword evidence="16 19" id="KW-0324">Glycolysis</keyword>
<dbReference type="UniPathway" id="UPA00109">
    <property type="reaction ID" value="UER00188"/>
</dbReference>
<evidence type="ECO:0000256" key="8">
    <source>
        <dbReference type="ARBA" id="ARBA00018587"/>
    </source>
</evidence>
<dbReference type="FunFam" id="3.20.20.60:FF:000001">
    <property type="entry name" value="Pyruvate kinase"/>
    <property type="match status" value="1"/>
</dbReference>
<dbReference type="InterPro" id="IPR008279">
    <property type="entry name" value="PEP-util_enz_mobile_dom"/>
</dbReference>
<evidence type="ECO:0000256" key="10">
    <source>
        <dbReference type="ARBA" id="ARBA00022723"/>
    </source>
</evidence>
<proteinExistence type="inferred from homology"/>
<evidence type="ECO:0000256" key="12">
    <source>
        <dbReference type="ARBA" id="ARBA00022777"/>
    </source>
</evidence>
<evidence type="ECO:0000256" key="1">
    <source>
        <dbReference type="ARBA" id="ARBA00001946"/>
    </source>
</evidence>
<feature type="domain" description="PEP-utilising enzyme mobile" evidence="21">
    <location>
        <begin position="503"/>
        <end position="573"/>
    </location>
</feature>
<accession>A0A494WUC1</accession>
<dbReference type="OrthoDB" id="9812123at2"/>
<keyword evidence="14 19" id="KW-0460">Magnesium</keyword>
<dbReference type="InterPro" id="IPR015813">
    <property type="entry name" value="Pyrv/PenolPyrv_kinase-like_dom"/>
</dbReference>
<dbReference type="Gene3D" id="3.20.20.60">
    <property type="entry name" value="Phosphoenolpyruvate-binding domains"/>
    <property type="match status" value="1"/>
</dbReference>
<dbReference type="GO" id="GO:0005524">
    <property type="term" value="F:ATP binding"/>
    <property type="evidence" value="ECO:0007669"/>
    <property type="project" value="UniProtKB-KW"/>
</dbReference>
<dbReference type="SUPFAM" id="SSF52009">
    <property type="entry name" value="Phosphohistidine domain"/>
    <property type="match status" value="1"/>
</dbReference>
<dbReference type="Pfam" id="PF02887">
    <property type="entry name" value="PK_C"/>
    <property type="match status" value="1"/>
</dbReference>
<name>A0A494WUC1_9FIRM</name>
<gene>
    <name evidence="23" type="primary">pyk</name>
    <name evidence="23" type="ORF">D7024_08630</name>
</gene>
<dbReference type="EMBL" id="RBWE01000001">
    <property type="protein sequence ID" value="RKO67009.1"/>
    <property type="molecule type" value="Genomic_DNA"/>
</dbReference>
<protein>
    <recommendedName>
        <fullName evidence="8 18">Pyruvate kinase</fullName>
        <ecNumber evidence="7 18">2.7.1.40</ecNumber>
    </recommendedName>
</protein>
<dbReference type="InterPro" id="IPR036918">
    <property type="entry name" value="Pyrv_Knase_C_sf"/>
</dbReference>
<dbReference type="EC" id="2.7.1.40" evidence="7 18"/>
<dbReference type="SUPFAM" id="SSF50800">
    <property type="entry name" value="PK beta-barrel domain-like"/>
    <property type="match status" value="1"/>
</dbReference>
<feature type="domain" description="Pyruvate kinase C-terminal" evidence="22">
    <location>
        <begin position="355"/>
        <end position="468"/>
    </location>
</feature>
<dbReference type="InterPro" id="IPR036637">
    <property type="entry name" value="Phosphohistidine_dom_sf"/>
</dbReference>
<dbReference type="Gene3D" id="2.40.33.10">
    <property type="entry name" value="PK beta-barrel domain-like"/>
    <property type="match status" value="1"/>
</dbReference>
<evidence type="ECO:0000256" key="7">
    <source>
        <dbReference type="ARBA" id="ARBA00012142"/>
    </source>
</evidence>
<comment type="catalytic activity">
    <reaction evidence="19">
        <text>pyruvate + ATP = phosphoenolpyruvate + ADP + H(+)</text>
        <dbReference type="Rhea" id="RHEA:18157"/>
        <dbReference type="ChEBI" id="CHEBI:15361"/>
        <dbReference type="ChEBI" id="CHEBI:15378"/>
        <dbReference type="ChEBI" id="CHEBI:30616"/>
        <dbReference type="ChEBI" id="CHEBI:58702"/>
        <dbReference type="ChEBI" id="CHEBI:456216"/>
        <dbReference type="EC" id="2.7.1.40"/>
    </reaction>
</comment>
<dbReference type="InterPro" id="IPR001697">
    <property type="entry name" value="Pyr_Knase"/>
</dbReference>
<dbReference type="GO" id="GO:0016301">
    <property type="term" value="F:kinase activity"/>
    <property type="evidence" value="ECO:0007669"/>
    <property type="project" value="UniProtKB-KW"/>
</dbReference>
<reference evidence="23 24" key="1">
    <citation type="submission" date="2018-10" db="EMBL/GenBank/DDBJ databases">
        <authorList>
            <person name="Grouzdev D.S."/>
            <person name="Krutkina M.S."/>
            <person name="Tourova T.P."/>
            <person name="Nazina T.N."/>
        </authorList>
    </citation>
    <scope>NUCLEOTIDE SEQUENCE [LARGE SCALE GENOMIC DNA]</scope>
    <source>
        <strain evidence="23 24">435</strain>
    </source>
</reference>
<dbReference type="FunFam" id="2.40.33.10:FF:000001">
    <property type="entry name" value="Pyruvate kinase"/>
    <property type="match status" value="1"/>
</dbReference>
<comment type="cofactor">
    <cofactor evidence="1">
        <name>Mg(2+)</name>
        <dbReference type="ChEBI" id="CHEBI:18420"/>
    </cofactor>
</comment>
<evidence type="ECO:0000256" key="4">
    <source>
        <dbReference type="ARBA" id="ARBA00006237"/>
    </source>
</evidence>
<dbReference type="InterPro" id="IPR011037">
    <property type="entry name" value="Pyrv_Knase-like_insert_dom_sf"/>
</dbReference>
<dbReference type="NCBIfam" id="NF004491">
    <property type="entry name" value="PRK05826.1"/>
    <property type="match status" value="1"/>
</dbReference>
<keyword evidence="17 23" id="KW-0670">Pyruvate</keyword>
<dbReference type="InterPro" id="IPR015795">
    <property type="entry name" value="Pyrv_Knase_C"/>
</dbReference>
<evidence type="ECO:0000256" key="15">
    <source>
        <dbReference type="ARBA" id="ARBA00022958"/>
    </source>
</evidence>
<evidence type="ECO:0000256" key="2">
    <source>
        <dbReference type="ARBA" id="ARBA00001958"/>
    </source>
</evidence>
<evidence type="ECO:0000256" key="9">
    <source>
        <dbReference type="ARBA" id="ARBA00022679"/>
    </source>
</evidence>
<dbReference type="SUPFAM" id="SSF51621">
    <property type="entry name" value="Phosphoenolpyruvate/pyruvate domain"/>
    <property type="match status" value="1"/>
</dbReference>
<evidence type="ECO:0000259" key="21">
    <source>
        <dbReference type="Pfam" id="PF00391"/>
    </source>
</evidence>
<evidence type="ECO:0000313" key="23">
    <source>
        <dbReference type="EMBL" id="RKO67009.1"/>
    </source>
</evidence>
<dbReference type="NCBIfam" id="NF004978">
    <property type="entry name" value="PRK06354.1"/>
    <property type="match status" value="1"/>
</dbReference>
<dbReference type="PRINTS" id="PR01050">
    <property type="entry name" value="PYRUVTKNASE"/>
</dbReference>
<evidence type="ECO:0000256" key="3">
    <source>
        <dbReference type="ARBA" id="ARBA00004997"/>
    </source>
</evidence>
<keyword evidence="12 19" id="KW-0418">Kinase</keyword>
<dbReference type="FunFam" id="3.50.30.10:FF:000004">
    <property type="entry name" value="Pyruvate kinase"/>
    <property type="match status" value="1"/>
</dbReference>
<dbReference type="GO" id="GO:0030955">
    <property type="term" value="F:potassium ion binding"/>
    <property type="evidence" value="ECO:0007669"/>
    <property type="project" value="UniProtKB-UniRule"/>
</dbReference>
<dbReference type="Gene3D" id="3.50.30.10">
    <property type="entry name" value="Phosphohistidine domain"/>
    <property type="match status" value="1"/>
</dbReference>
<dbReference type="NCBIfam" id="TIGR01064">
    <property type="entry name" value="pyruv_kin"/>
    <property type="match status" value="1"/>
</dbReference>
<dbReference type="Pfam" id="PF00224">
    <property type="entry name" value="PK"/>
    <property type="match status" value="1"/>
</dbReference>
<dbReference type="AlphaFoldDB" id="A0A494WUC1"/>
<dbReference type="PANTHER" id="PTHR11817">
    <property type="entry name" value="PYRUVATE KINASE"/>
    <property type="match status" value="1"/>
</dbReference>
<evidence type="ECO:0000256" key="6">
    <source>
        <dbReference type="ARBA" id="ARBA00011881"/>
    </source>
</evidence>
<dbReference type="RefSeq" id="WP_121451427.1">
    <property type="nucleotide sequence ID" value="NZ_RBWE01000001.1"/>
</dbReference>
<dbReference type="GO" id="GO:0000287">
    <property type="term" value="F:magnesium ion binding"/>
    <property type="evidence" value="ECO:0007669"/>
    <property type="project" value="UniProtKB-UniRule"/>
</dbReference>
<evidence type="ECO:0000256" key="13">
    <source>
        <dbReference type="ARBA" id="ARBA00022840"/>
    </source>
</evidence>
<feature type="domain" description="Pyruvate kinase barrel" evidence="20">
    <location>
        <begin position="1"/>
        <end position="322"/>
    </location>
</feature>
<dbReference type="Pfam" id="PF00391">
    <property type="entry name" value="PEP-utilizers"/>
    <property type="match status" value="1"/>
</dbReference>
<keyword evidence="24" id="KW-1185">Reference proteome</keyword>
<evidence type="ECO:0000256" key="11">
    <source>
        <dbReference type="ARBA" id="ARBA00022741"/>
    </source>
</evidence>
<dbReference type="InterPro" id="IPR040442">
    <property type="entry name" value="Pyrv_kinase-like_dom_sf"/>
</dbReference>
<keyword evidence="15" id="KW-0630">Potassium</keyword>
<comment type="pathway">
    <text evidence="3 19">Carbohydrate degradation; glycolysis; pyruvate from D-glyceraldehyde 3-phosphate: step 5/5.</text>
</comment>
<comment type="similarity">
    <text evidence="5 19">Belongs to the pyruvate kinase family.</text>
</comment>
<keyword evidence="11" id="KW-0547">Nucleotide-binding</keyword>
<keyword evidence="9 19" id="KW-0808">Transferase</keyword>
<evidence type="ECO:0000256" key="19">
    <source>
        <dbReference type="RuleBase" id="RU000504"/>
    </source>
</evidence>
<dbReference type="SUPFAM" id="SSF52935">
    <property type="entry name" value="PK C-terminal domain-like"/>
    <property type="match status" value="1"/>
</dbReference>
<comment type="subunit">
    <text evidence="6">Homotetramer.</text>
</comment>
<evidence type="ECO:0000256" key="14">
    <source>
        <dbReference type="ARBA" id="ARBA00022842"/>
    </source>
</evidence>
<evidence type="ECO:0000256" key="17">
    <source>
        <dbReference type="ARBA" id="ARBA00023317"/>
    </source>
</evidence>
<evidence type="ECO:0000313" key="24">
    <source>
        <dbReference type="Proteomes" id="UP000271256"/>
    </source>
</evidence>
<dbReference type="GO" id="GO:0006950">
    <property type="term" value="P:response to stress"/>
    <property type="evidence" value="ECO:0007669"/>
    <property type="project" value="UniProtKB-ARBA"/>
</dbReference>
<organism evidence="23 24">
    <name type="scientific">Desulfofundulus salinus</name>
    <dbReference type="NCBI Taxonomy" id="2419843"/>
    <lineage>
        <taxon>Bacteria</taxon>
        <taxon>Bacillati</taxon>
        <taxon>Bacillota</taxon>
        <taxon>Clostridia</taxon>
        <taxon>Eubacteriales</taxon>
        <taxon>Peptococcaceae</taxon>
        <taxon>Desulfofundulus</taxon>
    </lineage>
</organism>
<comment type="caution">
    <text evidence="23">The sequence shown here is derived from an EMBL/GenBank/DDBJ whole genome shotgun (WGS) entry which is preliminary data.</text>
</comment>
<evidence type="ECO:0000256" key="5">
    <source>
        <dbReference type="ARBA" id="ARBA00008663"/>
    </source>
</evidence>
<evidence type="ECO:0000256" key="18">
    <source>
        <dbReference type="NCBIfam" id="TIGR01064"/>
    </source>
</evidence>
<dbReference type="GO" id="GO:0004743">
    <property type="term" value="F:pyruvate kinase activity"/>
    <property type="evidence" value="ECO:0007669"/>
    <property type="project" value="UniProtKB-UniRule"/>
</dbReference>
<dbReference type="Proteomes" id="UP000271256">
    <property type="component" value="Unassembled WGS sequence"/>
</dbReference>
<comment type="similarity">
    <text evidence="4">In the C-terminal section; belongs to the PEP-utilizing enzyme family.</text>
</comment>
<dbReference type="InterPro" id="IPR015793">
    <property type="entry name" value="Pyrv_Knase_brl"/>
</dbReference>
<evidence type="ECO:0000256" key="16">
    <source>
        <dbReference type="ARBA" id="ARBA00023152"/>
    </source>
</evidence>